<dbReference type="CDD" id="cd06225">
    <property type="entry name" value="HAMP"/>
    <property type="match status" value="1"/>
</dbReference>
<dbReference type="PROSITE" id="PS00452">
    <property type="entry name" value="GUANYLATE_CYCLASE_1"/>
    <property type="match status" value="1"/>
</dbReference>
<keyword evidence="8" id="KW-0547">Nucleotide-binding</keyword>
<dbReference type="EC" id="4.6.1.1" evidence="3"/>
<evidence type="ECO:0000256" key="18">
    <source>
        <dbReference type="RuleBase" id="RU000405"/>
    </source>
</evidence>
<evidence type="ECO:0000313" key="22">
    <source>
        <dbReference type="EMBL" id="RWX56071.1"/>
    </source>
</evidence>
<evidence type="ECO:0000256" key="4">
    <source>
        <dbReference type="ARBA" id="ARBA00021420"/>
    </source>
</evidence>
<accession>A0A444JSK3</accession>
<organism evidence="22 23">
    <name type="scientific">Photobacterium chitinilyticum</name>
    <dbReference type="NCBI Taxonomy" id="2485123"/>
    <lineage>
        <taxon>Bacteria</taxon>
        <taxon>Pseudomonadati</taxon>
        <taxon>Pseudomonadota</taxon>
        <taxon>Gammaproteobacteria</taxon>
        <taxon>Vibrionales</taxon>
        <taxon>Vibrionaceae</taxon>
        <taxon>Photobacterium</taxon>
    </lineage>
</organism>
<evidence type="ECO:0000256" key="12">
    <source>
        <dbReference type="ARBA" id="ARBA00022998"/>
    </source>
</evidence>
<dbReference type="InterPro" id="IPR033479">
    <property type="entry name" value="dCache_1"/>
</dbReference>
<keyword evidence="9" id="KW-0067">ATP-binding</keyword>
<dbReference type="EMBL" id="RJLM01000002">
    <property type="protein sequence ID" value="RWX56071.1"/>
    <property type="molecule type" value="Genomic_DNA"/>
</dbReference>
<evidence type="ECO:0000256" key="5">
    <source>
        <dbReference type="ARBA" id="ARBA00022475"/>
    </source>
</evidence>
<feature type="domain" description="Guanylate cyclase" evidence="20">
    <location>
        <begin position="415"/>
        <end position="542"/>
    </location>
</feature>
<dbReference type="FunFam" id="3.30.70.1230:FF:000033">
    <property type="entry name" value="Adenylate cyclase"/>
    <property type="match status" value="1"/>
</dbReference>
<dbReference type="AlphaFoldDB" id="A0A444JSK3"/>
<dbReference type="PANTHER" id="PTHR11920:SF335">
    <property type="entry name" value="GUANYLATE CYCLASE"/>
    <property type="match status" value="1"/>
</dbReference>
<dbReference type="PROSITE" id="PS50125">
    <property type="entry name" value="GUANYLATE_CYCLASE_2"/>
    <property type="match status" value="1"/>
</dbReference>
<evidence type="ECO:0000259" key="21">
    <source>
        <dbReference type="PROSITE" id="PS50885"/>
    </source>
</evidence>
<dbReference type="InterPro" id="IPR001054">
    <property type="entry name" value="A/G_cyclase"/>
</dbReference>
<keyword evidence="14 18" id="KW-0456">Lyase</keyword>
<dbReference type="SMART" id="SM00044">
    <property type="entry name" value="CYCc"/>
    <property type="match status" value="1"/>
</dbReference>
<keyword evidence="5" id="KW-1003">Cell membrane</keyword>
<evidence type="ECO:0000256" key="16">
    <source>
        <dbReference type="ARBA" id="ARBA00032637"/>
    </source>
</evidence>
<dbReference type="Pfam" id="PF00211">
    <property type="entry name" value="Guanylate_cyc"/>
    <property type="match status" value="1"/>
</dbReference>
<evidence type="ECO:0000256" key="2">
    <source>
        <dbReference type="ARBA" id="ARBA00004651"/>
    </source>
</evidence>
<dbReference type="RefSeq" id="WP_128783159.1">
    <property type="nucleotide sequence ID" value="NZ_JAKJSG010000020.1"/>
</dbReference>
<dbReference type="SUPFAM" id="SSF158472">
    <property type="entry name" value="HAMP domain-like"/>
    <property type="match status" value="1"/>
</dbReference>
<dbReference type="GO" id="GO:0005524">
    <property type="term" value="F:ATP binding"/>
    <property type="evidence" value="ECO:0007669"/>
    <property type="project" value="UniProtKB-KW"/>
</dbReference>
<name>A0A444JSK3_9GAMM</name>
<dbReference type="PROSITE" id="PS50885">
    <property type="entry name" value="HAMP"/>
    <property type="match status" value="1"/>
</dbReference>
<keyword evidence="7" id="KW-0479">Metal-binding</keyword>
<dbReference type="Proteomes" id="UP000287563">
    <property type="component" value="Unassembled WGS sequence"/>
</dbReference>
<keyword evidence="12" id="KW-0115">cAMP biosynthesis</keyword>
<evidence type="ECO:0000256" key="6">
    <source>
        <dbReference type="ARBA" id="ARBA00022692"/>
    </source>
</evidence>
<dbReference type="InterPro" id="IPR018297">
    <property type="entry name" value="A/G_cyclase_CS"/>
</dbReference>
<dbReference type="GO" id="GO:0004016">
    <property type="term" value="F:adenylate cyclase activity"/>
    <property type="evidence" value="ECO:0007669"/>
    <property type="project" value="UniProtKB-EC"/>
</dbReference>
<keyword evidence="6 19" id="KW-0812">Transmembrane</keyword>
<reference evidence="22 23" key="1">
    <citation type="submission" date="2018-11" db="EMBL/GenBank/DDBJ databases">
        <title>Photobacterium sp. BEI247 sp. nov., a marine bacterium isolated from Yongle Blue Hole in the South China Sea.</title>
        <authorList>
            <person name="Wang X."/>
        </authorList>
    </citation>
    <scope>NUCLEOTIDE SEQUENCE [LARGE SCALE GENOMIC DNA]</scope>
    <source>
        <strain evidence="23">BEI247</strain>
    </source>
</reference>
<dbReference type="GO" id="GO:0046872">
    <property type="term" value="F:metal ion binding"/>
    <property type="evidence" value="ECO:0007669"/>
    <property type="project" value="UniProtKB-KW"/>
</dbReference>
<dbReference type="SUPFAM" id="SSF55073">
    <property type="entry name" value="Nucleotide cyclase"/>
    <property type="match status" value="1"/>
</dbReference>
<comment type="catalytic activity">
    <reaction evidence="1">
        <text>ATP = 3',5'-cyclic AMP + diphosphate</text>
        <dbReference type="Rhea" id="RHEA:15389"/>
        <dbReference type="ChEBI" id="CHEBI:30616"/>
        <dbReference type="ChEBI" id="CHEBI:33019"/>
        <dbReference type="ChEBI" id="CHEBI:58165"/>
        <dbReference type="EC" id="4.6.1.1"/>
    </reaction>
</comment>
<evidence type="ECO:0000256" key="8">
    <source>
        <dbReference type="ARBA" id="ARBA00022741"/>
    </source>
</evidence>
<dbReference type="CDD" id="cd18774">
    <property type="entry name" value="PDC2_HK_sensor"/>
    <property type="match status" value="1"/>
</dbReference>
<dbReference type="Gene3D" id="3.30.450.20">
    <property type="entry name" value="PAS domain"/>
    <property type="match status" value="1"/>
</dbReference>
<evidence type="ECO:0000256" key="19">
    <source>
        <dbReference type="SAM" id="Phobius"/>
    </source>
</evidence>
<evidence type="ECO:0000256" key="7">
    <source>
        <dbReference type="ARBA" id="ARBA00022723"/>
    </source>
</evidence>
<keyword evidence="11 19" id="KW-1133">Transmembrane helix</keyword>
<evidence type="ECO:0000259" key="20">
    <source>
        <dbReference type="PROSITE" id="PS50125"/>
    </source>
</evidence>
<dbReference type="GO" id="GO:0005886">
    <property type="term" value="C:plasma membrane"/>
    <property type="evidence" value="ECO:0007669"/>
    <property type="project" value="UniProtKB-SubCell"/>
</dbReference>
<keyword evidence="13 19" id="KW-0472">Membrane</keyword>
<comment type="subunit">
    <text evidence="17">Homodimer. Can also exist as monomer.</text>
</comment>
<feature type="transmembrane region" description="Helical" evidence="19">
    <location>
        <begin position="299"/>
        <end position="322"/>
    </location>
</feature>
<gene>
    <name evidence="22" type="ORF">EDI28_07200</name>
</gene>
<dbReference type="PANTHER" id="PTHR11920">
    <property type="entry name" value="GUANYLYL CYCLASE"/>
    <property type="match status" value="1"/>
</dbReference>
<dbReference type="SMART" id="SM00304">
    <property type="entry name" value="HAMP"/>
    <property type="match status" value="1"/>
</dbReference>
<evidence type="ECO:0000256" key="9">
    <source>
        <dbReference type="ARBA" id="ARBA00022840"/>
    </source>
</evidence>
<evidence type="ECO:0000256" key="17">
    <source>
        <dbReference type="ARBA" id="ARBA00064436"/>
    </source>
</evidence>
<comment type="caution">
    <text evidence="22">The sequence shown here is derived from an EMBL/GenBank/DDBJ whole genome shotgun (WGS) entry which is preliminary data.</text>
</comment>
<feature type="domain" description="HAMP" evidence="21">
    <location>
        <begin position="323"/>
        <end position="375"/>
    </location>
</feature>
<dbReference type="GO" id="GO:0006171">
    <property type="term" value="P:cAMP biosynthetic process"/>
    <property type="evidence" value="ECO:0007669"/>
    <property type="project" value="UniProtKB-KW"/>
</dbReference>
<evidence type="ECO:0000256" key="14">
    <source>
        <dbReference type="ARBA" id="ARBA00023239"/>
    </source>
</evidence>
<protein>
    <recommendedName>
        <fullName evidence="4">Adenylate cyclase</fullName>
        <ecNumber evidence="3">4.6.1.1</ecNumber>
    </recommendedName>
    <alternativeName>
        <fullName evidence="15">ATP pyrophosphate-lyase</fullName>
    </alternativeName>
    <alternativeName>
        <fullName evidence="16">Adenylyl cyclase</fullName>
    </alternativeName>
</protein>
<evidence type="ECO:0000256" key="11">
    <source>
        <dbReference type="ARBA" id="ARBA00022989"/>
    </source>
</evidence>
<evidence type="ECO:0000313" key="23">
    <source>
        <dbReference type="Proteomes" id="UP000287563"/>
    </source>
</evidence>
<keyword evidence="23" id="KW-1185">Reference proteome</keyword>
<dbReference type="GO" id="GO:0035556">
    <property type="term" value="P:intracellular signal transduction"/>
    <property type="evidence" value="ECO:0007669"/>
    <property type="project" value="InterPro"/>
</dbReference>
<dbReference type="InterPro" id="IPR050401">
    <property type="entry name" value="Cyclic_nucleotide_synthase"/>
</dbReference>
<dbReference type="CDD" id="cd07302">
    <property type="entry name" value="CHD"/>
    <property type="match status" value="1"/>
</dbReference>
<evidence type="ECO:0000256" key="15">
    <source>
        <dbReference type="ARBA" id="ARBA00032597"/>
    </source>
</evidence>
<keyword evidence="10" id="KW-0460">Magnesium</keyword>
<comment type="subcellular location">
    <subcellularLocation>
        <location evidence="2">Cell membrane</location>
        <topology evidence="2">Multi-pass membrane protein</topology>
    </subcellularLocation>
</comment>
<sequence length="595" mass="64845">MGLLQKSLKARMTAYFLLVSVLVVVALASVTYFLAAETQKEMAIAQFDLTADHKEFEINRYISEQVTIVANIAELDELRSAADVLLAEETGSEQYEKAYFKLAEVLFLSTFLDYGLATASDLTEIFMMTKVGGRVFFSTQPSDEGEYRLNDQYFIKGRQDTFLQKVYPTPGTAAPTLTVSTPLLSPAGELLGVLAAHIRLSVLVEIVSRRTGLGESGEAYLIDAHNRFISTERFGEASYPRGVHSFGIEAALKGENGAGLYDNYAGVSVIGSYRWLPELGVALISEVKASAALAPANRFGVMILAVGLLAVGLLSIGIYLIAVRITRPILAVTDTTLKITAGDLTQTAPVLTQDETGLLAQNFNYMICRLKKTLDDLAEEQERSEHLLLNILPAPIAERLKHGEDTIADSFSEVSILFADIVNFTPMSAGLPAAEVVGMLNEIFCGFDSLSERRGLEKIKTIGDAYMVGAGIPIPRDDHAEVVAETALDMLEVIASFNRRHGKTLSIRIGINSGPVVAGVIGTKKFIYDIWGDAVNTASRMESQGLKGGIQITEATYKHLQNNYVFDDRGIVVIKGKGEMHTYMLKGRKEEAVNE</sequence>
<dbReference type="InterPro" id="IPR003660">
    <property type="entry name" value="HAMP_dom"/>
</dbReference>
<dbReference type="Gene3D" id="6.10.340.10">
    <property type="match status" value="1"/>
</dbReference>
<dbReference type="Pfam" id="PF02743">
    <property type="entry name" value="dCache_1"/>
    <property type="match status" value="1"/>
</dbReference>
<evidence type="ECO:0000256" key="13">
    <source>
        <dbReference type="ARBA" id="ARBA00023136"/>
    </source>
</evidence>
<dbReference type="OrthoDB" id="9806704at2"/>
<dbReference type="Pfam" id="PF00672">
    <property type="entry name" value="HAMP"/>
    <property type="match status" value="1"/>
</dbReference>
<dbReference type="Gene3D" id="3.30.70.1230">
    <property type="entry name" value="Nucleotide cyclase"/>
    <property type="match status" value="1"/>
</dbReference>
<evidence type="ECO:0000256" key="1">
    <source>
        <dbReference type="ARBA" id="ARBA00001593"/>
    </source>
</evidence>
<evidence type="ECO:0000256" key="3">
    <source>
        <dbReference type="ARBA" id="ARBA00012201"/>
    </source>
</evidence>
<dbReference type="InterPro" id="IPR029787">
    <property type="entry name" value="Nucleotide_cyclase"/>
</dbReference>
<comment type="similarity">
    <text evidence="18">Belongs to the adenylyl cyclase class-4/guanylyl cyclase family.</text>
</comment>
<evidence type="ECO:0000256" key="10">
    <source>
        <dbReference type="ARBA" id="ARBA00022842"/>
    </source>
</evidence>
<proteinExistence type="inferred from homology"/>